<reference evidence="3" key="1">
    <citation type="journal article" date="2019" name="Int. J. Syst. Evol. Microbiol.">
        <title>The Global Catalogue of Microorganisms (GCM) 10K type strain sequencing project: providing services to taxonomists for standard genome sequencing and annotation.</title>
        <authorList>
            <consortium name="The Broad Institute Genomics Platform"/>
            <consortium name="The Broad Institute Genome Sequencing Center for Infectious Disease"/>
            <person name="Wu L."/>
            <person name="Ma J."/>
        </authorList>
    </citation>
    <scope>NUCLEOTIDE SEQUENCE [LARGE SCALE GENOMIC DNA]</scope>
    <source>
        <strain evidence="3">JCM 17738</strain>
    </source>
</reference>
<dbReference type="EMBL" id="BAABFX010000048">
    <property type="protein sequence ID" value="GAA4402842.1"/>
    <property type="molecule type" value="Genomic_DNA"/>
</dbReference>
<keyword evidence="1" id="KW-1133">Transmembrane helix</keyword>
<evidence type="ECO:0000256" key="1">
    <source>
        <dbReference type="SAM" id="Phobius"/>
    </source>
</evidence>
<keyword evidence="1" id="KW-0812">Transmembrane</keyword>
<feature type="transmembrane region" description="Helical" evidence="1">
    <location>
        <begin position="65"/>
        <end position="88"/>
    </location>
</feature>
<keyword evidence="1" id="KW-0472">Membrane</keyword>
<proteinExistence type="predicted"/>
<keyword evidence="3" id="KW-1185">Reference proteome</keyword>
<accession>A0ABP8KBD3</accession>
<evidence type="ECO:0000313" key="3">
    <source>
        <dbReference type="Proteomes" id="UP001500390"/>
    </source>
</evidence>
<dbReference type="Proteomes" id="UP001500390">
    <property type="component" value="Unassembled WGS sequence"/>
</dbReference>
<gene>
    <name evidence="2" type="ORF">GCM10023153_32290</name>
</gene>
<organism evidence="2 3">
    <name type="scientific">Ornithinibacter aureus</name>
    <dbReference type="NCBI Taxonomy" id="622664"/>
    <lineage>
        <taxon>Bacteria</taxon>
        <taxon>Bacillati</taxon>
        <taxon>Actinomycetota</taxon>
        <taxon>Actinomycetes</taxon>
        <taxon>Micrococcales</taxon>
        <taxon>Intrasporangiaceae</taxon>
        <taxon>Ornithinibacter</taxon>
    </lineage>
</organism>
<evidence type="ECO:0000313" key="2">
    <source>
        <dbReference type="EMBL" id="GAA4402842.1"/>
    </source>
</evidence>
<name>A0ABP8KBD3_9MICO</name>
<protein>
    <submittedName>
        <fullName evidence="2">Uncharacterized protein</fullName>
    </submittedName>
</protein>
<comment type="caution">
    <text evidence="2">The sequence shown here is derived from an EMBL/GenBank/DDBJ whole genome shotgun (WGS) entry which is preliminary data.</text>
</comment>
<sequence length="107" mass="11647">MGDRCTPVWQRNEPLTASGGLNRPTDGAAVVEFSDRLDFGCVSLAGNELTGVADPRPAGVVREQVWSVVLPVAGALVVVALVWSAVALRRSRRRGERFLPWILTYPF</sequence>